<name>A0A371Q804_STRIH</name>
<reference evidence="1 2" key="1">
    <citation type="submission" date="2018-08" db="EMBL/GenBank/DDBJ databases">
        <title>Streptomyces NEAU-D10 sp. nov., a novel Actinomycete isolated from soil.</title>
        <authorList>
            <person name="Jin L."/>
        </authorList>
    </citation>
    <scope>NUCLEOTIDE SEQUENCE [LARGE SCALE GENOMIC DNA]</scope>
    <source>
        <strain evidence="1 2">NEAU-D10</strain>
    </source>
</reference>
<organism evidence="1 2">
    <name type="scientific">Streptomyces inhibens</name>
    <dbReference type="NCBI Taxonomy" id="2293571"/>
    <lineage>
        <taxon>Bacteria</taxon>
        <taxon>Bacillati</taxon>
        <taxon>Actinomycetota</taxon>
        <taxon>Actinomycetes</taxon>
        <taxon>Kitasatosporales</taxon>
        <taxon>Streptomycetaceae</taxon>
        <taxon>Streptomyces</taxon>
    </lineage>
</organism>
<dbReference type="Proteomes" id="UP000262477">
    <property type="component" value="Unassembled WGS sequence"/>
</dbReference>
<evidence type="ECO:0000313" key="2">
    <source>
        <dbReference type="Proteomes" id="UP000262477"/>
    </source>
</evidence>
<comment type="caution">
    <text evidence="1">The sequence shown here is derived from an EMBL/GenBank/DDBJ whole genome shotgun (WGS) entry which is preliminary data.</text>
</comment>
<dbReference type="EMBL" id="QUAC01000055">
    <property type="protein sequence ID" value="REK90825.1"/>
    <property type="molecule type" value="Genomic_DNA"/>
</dbReference>
<dbReference type="OrthoDB" id="4246518at2"/>
<gene>
    <name evidence="1" type="ORF">DY245_08035</name>
</gene>
<evidence type="ECO:0000313" key="1">
    <source>
        <dbReference type="EMBL" id="REK90825.1"/>
    </source>
</evidence>
<accession>A0A371Q804</accession>
<dbReference type="AlphaFoldDB" id="A0A371Q804"/>
<sequence>MNSLVGEIVPAVGAAVGAYGVNVLSRAEDQAADATVRLGQRLLDRILRRTPDRAPIEAAVTTLATTDGDPDALAALRLQIRGVLAADPSLVTELAALLPEQPAARADGTRGVAVTGNVPGIVSTGDAAINIQRR</sequence>
<proteinExistence type="predicted"/>
<keyword evidence="2" id="KW-1185">Reference proteome</keyword>
<protein>
    <submittedName>
        <fullName evidence="1">Uncharacterized protein</fullName>
    </submittedName>
</protein>